<dbReference type="EMBL" id="UYRS01000028">
    <property type="protein sequence ID" value="VDK20546.1"/>
    <property type="molecule type" value="Genomic_DNA"/>
</dbReference>
<accession>A0A0R3VSU1</accession>
<feature type="compositionally biased region" description="Pro residues" evidence="6">
    <location>
        <begin position="1"/>
        <end position="12"/>
    </location>
</feature>
<feature type="domain" description="BHLH" evidence="7">
    <location>
        <begin position="43"/>
        <end position="95"/>
    </location>
</feature>
<evidence type="ECO:0000256" key="3">
    <source>
        <dbReference type="ARBA" id="ARBA00023125"/>
    </source>
</evidence>
<dbReference type="Gene3D" id="4.10.280.10">
    <property type="entry name" value="Helix-loop-helix DNA-binding domain"/>
    <property type="match status" value="1"/>
</dbReference>
<dbReference type="STRING" id="60517.A0A0R3VSU1"/>
<feature type="compositionally biased region" description="Basic residues" evidence="6">
    <location>
        <begin position="28"/>
        <end position="37"/>
    </location>
</feature>
<sequence>MQPLPPPSPPQNPGQEHQKHQQKAPARPGKRRGRKPGIHSSAIQRNAANARERSRMRVLSAAFAKLKSVLPWVPRDTKLSKLDTLKLASGYIAVLKRTLDEPEAQDASIPISSPPINSDQILGSLMKGSTSRLKIKHEEQSTLQTSESKKPQEEYAQVDGQAVQVNLQQPVWWTWSDGTMECLNDPSCSAFFPHPTSETAATTTNDLVISAASQLPSSSSITTSSQRIDDNLPTVVFQRQFFQ</sequence>
<proteinExistence type="predicted"/>
<evidence type="ECO:0000313" key="9">
    <source>
        <dbReference type="Proteomes" id="UP000282613"/>
    </source>
</evidence>
<dbReference type="PANTHER" id="PTHR23349">
    <property type="entry name" value="BASIC HELIX-LOOP-HELIX TRANSCRIPTION FACTOR, TWIST"/>
    <property type="match status" value="1"/>
</dbReference>
<feature type="region of interest" description="Disordered" evidence="6">
    <location>
        <begin position="1"/>
        <end position="53"/>
    </location>
</feature>
<dbReference type="SMART" id="SM00353">
    <property type="entry name" value="HLH"/>
    <property type="match status" value="1"/>
</dbReference>
<evidence type="ECO:0000313" key="8">
    <source>
        <dbReference type="EMBL" id="VDK20546.1"/>
    </source>
</evidence>
<dbReference type="InterPro" id="IPR011598">
    <property type="entry name" value="bHLH_dom"/>
</dbReference>
<dbReference type="WBParaSite" id="TASK_0000025401-mRNA-1">
    <property type="protein sequence ID" value="TASK_0000025401-mRNA-1"/>
    <property type="gene ID" value="TASK_0000025401"/>
</dbReference>
<dbReference type="FunFam" id="4.10.280.10:FF:000010">
    <property type="entry name" value="Scleraxis bHLH transcription factor"/>
    <property type="match status" value="1"/>
</dbReference>
<organism evidence="10">
    <name type="scientific">Taenia asiatica</name>
    <name type="common">Asian tapeworm</name>
    <dbReference type="NCBI Taxonomy" id="60517"/>
    <lineage>
        <taxon>Eukaryota</taxon>
        <taxon>Metazoa</taxon>
        <taxon>Spiralia</taxon>
        <taxon>Lophotrochozoa</taxon>
        <taxon>Platyhelminthes</taxon>
        <taxon>Cestoda</taxon>
        <taxon>Eucestoda</taxon>
        <taxon>Cyclophyllidea</taxon>
        <taxon>Taeniidae</taxon>
        <taxon>Taenia</taxon>
    </lineage>
</organism>
<keyword evidence="5" id="KW-0539">Nucleus</keyword>
<evidence type="ECO:0000256" key="4">
    <source>
        <dbReference type="ARBA" id="ARBA00023163"/>
    </source>
</evidence>
<dbReference type="GO" id="GO:0005634">
    <property type="term" value="C:nucleus"/>
    <property type="evidence" value="ECO:0007669"/>
    <property type="project" value="UniProtKB-SubCell"/>
</dbReference>
<name>A0A0R3VSU1_TAEAS</name>
<dbReference type="GO" id="GO:0000981">
    <property type="term" value="F:DNA-binding transcription factor activity, RNA polymerase II-specific"/>
    <property type="evidence" value="ECO:0007669"/>
    <property type="project" value="TreeGrafter"/>
</dbReference>
<protein>
    <submittedName>
        <fullName evidence="10">BHLH domain-containing protein</fullName>
    </submittedName>
</protein>
<evidence type="ECO:0000256" key="6">
    <source>
        <dbReference type="SAM" id="MobiDB-lite"/>
    </source>
</evidence>
<evidence type="ECO:0000256" key="2">
    <source>
        <dbReference type="ARBA" id="ARBA00023015"/>
    </source>
</evidence>
<gene>
    <name evidence="8" type="ORF">TASK_LOCUS255</name>
</gene>
<keyword evidence="4" id="KW-0804">Transcription</keyword>
<dbReference type="Proteomes" id="UP000282613">
    <property type="component" value="Unassembled WGS sequence"/>
</dbReference>
<dbReference type="AlphaFoldDB" id="A0A0R3VSU1"/>
<dbReference type="Pfam" id="PF00010">
    <property type="entry name" value="HLH"/>
    <property type="match status" value="1"/>
</dbReference>
<dbReference type="GO" id="GO:0000977">
    <property type="term" value="F:RNA polymerase II transcription regulatory region sequence-specific DNA binding"/>
    <property type="evidence" value="ECO:0007669"/>
    <property type="project" value="TreeGrafter"/>
</dbReference>
<dbReference type="OrthoDB" id="6233288at2759"/>
<dbReference type="SUPFAM" id="SSF47459">
    <property type="entry name" value="HLH, helix-loop-helix DNA-binding domain"/>
    <property type="match status" value="1"/>
</dbReference>
<dbReference type="GO" id="GO:0032502">
    <property type="term" value="P:developmental process"/>
    <property type="evidence" value="ECO:0007669"/>
    <property type="project" value="TreeGrafter"/>
</dbReference>
<reference evidence="8 9" key="2">
    <citation type="submission" date="2018-11" db="EMBL/GenBank/DDBJ databases">
        <authorList>
            <consortium name="Pathogen Informatics"/>
        </authorList>
    </citation>
    <scope>NUCLEOTIDE SEQUENCE [LARGE SCALE GENOMIC DNA]</scope>
</reference>
<keyword evidence="9" id="KW-1185">Reference proteome</keyword>
<comment type="subcellular location">
    <subcellularLocation>
        <location evidence="1">Nucleus</location>
    </subcellularLocation>
</comment>
<dbReference type="InterPro" id="IPR050283">
    <property type="entry name" value="E-box_TF_Regulators"/>
</dbReference>
<evidence type="ECO:0000256" key="1">
    <source>
        <dbReference type="ARBA" id="ARBA00004123"/>
    </source>
</evidence>
<dbReference type="PROSITE" id="PS50888">
    <property type="entry name" value="BHLH"/>
    <property type="match status" value="1"/>
</dbReference>
<evidence type="ECO:0000313" key="10">
    <source>
        <dbReference type="WBParaSite" id="TASK_0000025401-mRNA-1"/>
    </source>
</evidence>
<keyword evidence="2" id="KW-0805">Transcription regulation</keyword>
<dbReference type="InterPro" id="IPR036638">
    <property type="entry name" value="HLH_DNA-bd_sf"/>
</dbReference>
<evidence type="ECO:0000259" key="7">
    <source>
        <dbReference type="PROSITE" id="PS50888"/>
    </source>
</evidence>
<keyword evidence="3" id="KW-0238">DNA-binding</keyword>
<dbReference type="GO" id="GO:0046983">
    <property type="term" value="F:protein dimerization activity"/>
    <property type="evidence" value="ECO:0007669"/>
    <property type="project" value="InterPro"/>
</dbReference>
<dbReference type="PANTHER" id="PTHR23349:SF72">
    <property type="entry name" value="HLH54F"/>
    <property type="match status" value="1"/>
</dbReference>
<evidence type="ECO:0000256" key="5">
    <source>
        <dbReference type="ARBA" id="ARBA00023242"/>
    </source>
</evidence>
<reference evidence="10" key="1">
    <citation type="submission" date="2017-02" db="UniProtKB">
        <authorList>
            <consortium name="WormBaseParasite"/>
        </authorList>
    </citation>
    <scope>IDENTIFICATION</scope>
</reference>